<keyword evidence="6 12" id="KW-1133">Transmembrane helix</keyword>
<dbReference type="Proteomes" id="UP000218775">
    <property type="component" value="Unassembled WGS sequence"/>
</dbReference>
<dbReference type="EMBL" id="NVUK01000034">
    <property type="protein sequence ID" value="PCI76083.1"/>
    <property type="molecule type" value="Genomic_DNA"/>
</dbReference>
<protein>
    <submittedName>
        <fullName evidence="13">CDP-diacylglycerol--glycerol-3-phosphate 3-phosphatidyltransferase</fullName>
    </submittedName>
</protein>
<dbReference type="InterPro" id="IPR004570">
    <property type="entry name" value="Phosphatidylglycerol_P_synth"/>
</dbReference>
<dbReference type="PROSITE" id="PS00379">
    <property type="entry name" value="CDP_ALCOHOL_P_TRANSF"/>
    <property type="match status" value="1"/>
</dbReference>
<evidence type="ECO:0000256" key="10">
    <source>
        <dbReference type="ARBA" id="ARBA00023264"/>
    </source>
</evidence>
<dbReference type="PIRSF" id="PIRSF000847">
    <property type="entry name" value="Phos_ph_gly_syn"/>
    <property type="match status" value="1"/>
</dbReference>
<feature type="transmembrane region" description="Helical" evidence="12">
    <location>
        <begin position="77"/>
        <end position="94"/>
    </location>
</feature>
<evidence type="ECO:0000256" key="8">
    <source>
        <dbReference type="ARBA" id="ARBA00023136"/>
    </source>
</evidence>
<dbReference type="PANTHER" id="PTHR14269:SF11">
    <property type="entry name" value="CDP-DIACYLGLYCEROL--GLYCEROL-3-PHOSPHATE 3-PHOSPHATIDYLTRANSFERASE"/>
    <property type="match status" value="1"/>
</dbReference>
<proteinExistence type="inferred from homology"/>
<dbReference type="InterPro" id="IPR000462">
    <property type="entry name" value="CDP-OH_P_trans"/>
</dbReference>
<dbReference type="InterPro" id="IPR043130">
    <property type="entry name" value="CDP-OH_PTrfase_TM_dom"/>
</dbReference>
<evidence type="ECO:0000256" key="6">
    <source>
        <dbReference type="ARBA" id="ARBA00022989"/>
    </source>
</evidence>
<dbReference type="AlphaFoldDB" id="A0A2A4X0E8"/>
<dbReference type="GO" id="GO:0008444">
    <property type="term" value="F:CDP-diacylglycerol-glycerol-3-phosphate 3-phosphatidyltransferase activity"/>
    <property type="evidence" value="ECO:0007669"/>
    <property type="project" value="InterPro"/>
</dbReference>
<dbReference type="Gene3D" id="1.20.120.1760">
    <property type="match status" value="1"/>
</dbReference>
<dbReference type="InterPro" id="IPR050324">
    <property type="entry name" value="CDP-alcohol_PTase-I"/>
</dbReference>
<reference evidence="14" key="1">
    <citation type="submission" date="2017-08" db="EMBL/GenBank/DDBJ databases">
        <title>A dynamic microbial community with high functional redundancy inhabits the cold, oxic subseafloor aquifer.</title>
        <authorList>
            <person name="Tully B.J."/>
            <person name="Wheat C.G."/>
            <person name="Glazer B.T."/>
            <person name="Huber J.A."/>
        </authorList>
    </citation>
    <scope>NUCLEOTIDE SEQUENCE [LARGE SCALE GENOMIC DNA]</scope>
</reference>
<evidence type="ECO:0000256" key="12">
    <source>
        <dbReference type="SAM" id="Phobius"/>
    </source>
</evidence>
<dbReference type="GO" id="GO:0046474">
    <property type="term" value="P:glycerophospholipid biosynthetic process"/>
    <property type="evidence" value="ECO:0007669"/>
    <property type="project" value="TreeGrafter"/>
</dbReference>
<keyword evidence="5 12" id="KW-0812">Transmembrane</keyword>
<keyword evidence="4 11" id="KW-0808">Transferase</keyword>
<evidence type="ECO:0000313" key="13">
    <source>
        <dbReference type="EMBL" id="PCI76083.1"/>
    </source>
</evidence>
<dbReference type="PANTHER" id="PTHR14269">
    <property type="entry name" value="CDP-DIACYLGLYCEROL--GLYCEROL-3-PHOSPHATE 3-PHOSPHATIDYLTRANSFERASE-RELATED"/>
    <property type="match status" value="1"/>
</dbReference>
<evidence type="ECO:0000256" key="1">
    <source>
        <dbReference type="ARBA" id="ARBA00004141"/>
    </source>
</evidence>
<evidence type="ECO:0000313" key="14">
    <source>
        <dbReference type="Proteomes" id="UP000218775"/>
    </source>
</evidence>
<feature type="transmembrane region" description="Helical" evidence="12">
    <location>
        <begin position="100"/>
        <end position="116"/>
    </location>
</feature>
<evidence type="ECO:0000256" key="2">
    <source>
        <dbReference type="ARBA" id="ARBA00010441"/>
    </source>
</evidence>
<dbReference type="GO" id="GO:0016020">
    <property type="term" value="C:membrane"/>
    <property type="evidence" value="ECO:0007669"/>
    <property type="project" value="UniProtKB-SubCell"/>
</dbReference>
<evidence type="ECO:0000256" key="4">
    <source>
        <dbReference type="ARBA" id="ARBA00022679"/>
    </source>
</evidence>
<feature type="transmembrane region" description="Helical" evidence="12">
    <location>
        <begin position="38"/>
        <end position="56"/>
    </location>
</feature>
<name>A0A2A4X0E8_UNCAE</name>
<keyword evidence="7" id="KW-0443">Lipid metabolism</keyword>
<keyword evidence="3" id="KW-0444">Lipid biosynthesis</keyword>
<dbReference type="Pfam" id="PF01066">
    <property type="entry name" value="CDP-OH_P_transf"/>
    <property type="match status" value="1"/>
</dbReference>
<evidence type="ECO:0000256" key="11">
    <source>
        <dbReference type="RuleBase" id="RU003750"/>
    </source>
</evidence>
<feature type="transmembrane region" description="Helical" evidence="12">
    <location>
        <begin position="128"/>
        <end position="147"/>
    </location>
</feature>
<organism evidence="13 14">
    <name type="scientific">Aerophobetes bacterium</name>
    <dbReference type="NCBI Taxonomy" id="2030807"/>
    <lineage>
        <taxon>Bacteria</taxon>
        <taxon>Candidatus Aerophobota</taxon>
    </lineage>
</organism>
<accession>A0A2A4X0E8</accession>
<feature type="transmembrane region" description="Helical" evidence="12">
    <location>
        <begin position="153"/>
        <end position="173"/>
    </location>
</feature>
<keyword evidence="10" id="KW-1208">Phospholipid metabolism</keyword>
<gene>
    <name evidence="13" type="ORF">COB21_04855</name>
</gene>
<evidence type="ECO:0000256" key="9">
    <source>
        <dbReference type="ARBA" id="ARBA00023209"/>
    </source>
</evidence>
<sequence length="185" mass="21502">MRTPLSTKKIKKFITLPNIISMLRFPLALLFVIDNTAFRVGVLVATMFTDCLDGFLARRHGTISQWGIILDPIMDKLFVYIAISVLFFKSYLLPWEMLTMLSRDVSLFIFLVYLLLSKKWKTFEFRSLRWGKLTTAAQFLVLILLTVGQTIPIYVYYLFVLFGGFALVELFYFSKVITRRKPTPS</sequence>
<keyword evidence="9" id="KW-0594">Phospholipid biosynthesis</keyword>
<evidence type="ECO:0000256" key="7">
    <source>
        <dbReference type="ARBA" id="ARBA00023098"/>
    </source>
</evidence>
<evidence type="ECO:0000256" key="3">
    <source>
        <dbReference type="ARBA" id="ARBA00022516"/>
    </source>
</evidence>
<evidence type="ECO:0000256" key="5">
    <source>
        <dbReference type="ARBA" id="ARBA00022692"/>
    </source>
</evidence>
<feature type="transmembrane region" description="Helical" evidence="12">
    <location>
        <begin position="12"/>
        <end position="32"/>
    </location>
</feature>
<dbReference type="InterPro" id="IPR048254">
    <property type="entry name" value="CDP_ALCOHOL_P_TRANSF_CS"/>
</dbReference>
<comment type="caution">
    <text evidence="13">The sequence shown here is derived from an EMBL/GenBank/DDBJ whole genome shotgun (WGS) entry which is preliminary data.</text>
</comment>
<comment type="subcellular location">
    <subcellularLocation>
        <location evidence="1">Membrane</location>
        <topology evidence="1">Multi-pass membrane protein</topology>
    </subcellularLocation>
</comment>
<comment type="similarity">
    <text evidence="2 11">Belongs to the CDP-alcohol phosphatidyltransferase class-I family.</text>
</comment>
<keyword evidence="8 12" id="KW-0472">Membrane</keyword>